<keyword evidence="2 7" id="KW-0813">Transport</keyword>
<dbReference type="Gene3D" id="2.170.130.10">
    <property type="entry name" value="TonB-dependent receptor, plug domain"/>
    <property type="match status" value="1"/>
</dbReference>
<evidence type="ECO:0000256" key="2">
    <source>
        <dbReference type="ARBA" id="ARBA00022448"/>
    </source>
</evidence>
<dbReference type="Pfam" id="PF07715">
    <property type="entry name" value="Plug"/>
    <property type="match status" value="1"/>
</dbReference>
<dbReference type="InterPro" id="IPR039426">
    <property type="entry name" value="TonB-dep_rcpt-like"/>
</dbReference>
<evidence type="ECO:0000259" key="9">
    <source>
        <dbReference type="Pfam" id="PF07660"/>
    </source>
</evidence>
<feature type="region of interest" description="Disordered" evidence="8">
    <location>
        <begin position="903"/>
        <end position="928"/>
    </location>
</feature>
<dbReference type="EMBL" id="CP046401">
    <property type="protein sequence ID" value="QGY48246.1"/>
    <property type="molecule type" value="Genomic_DNA"/>
</dbReference>
<dbReference type="InterPro" id="IPR011662">
    <property type="entry name" value="Secretin/TonB_short_N"/>
</dbReference>
<keyword evidence="5 7" id="KW-0472">Membrane</keyword>
<dbReference type="GO" id="GO:0009279">
    <property type="term" value="C:cell outer membrane"/>
    <property type="evidence" value="ECO:0007669"/>
    <property type="project" value="UniProtKB-SubCell"/>
</dbReference>
<dbReference type="InterPro" id="IPR036942">
    <property type="entry name" value="Beta-barrel_TonB_sf"/>
</dbReference>
<dbReference type="InterPro" id="IPR037066">
    <property type="entry name" value="Plug_dom_sf"/>
</dbReference>
<dbReference type="Pfam" id="PF07660">
    <property type="entry name" value="STN"/>
    <property type="match status" value="1"/>
</dbReference>
<evidence type="ECO:0000313" key="12">
    <source>
        <dbReference type="Proteomes" id="UP000428260"/>
    </source>
</evidence>
<evidence type="ECO:0000256" key="3">
    <source>
        <dbReference type="ARBA" id="ARBA00022452"/>
    </source>
</evidence>
<protein>
    <submittedName>
        <fullName evidence="11">SusC/RagA family TonB-linked outer membrane protein</fullName>
    </submittedName>
</protein>
<dbReference type="SUPFAM" id="SSF56935">
    <property type="entry name" value="Porins"/>
    <property type="match status" value="1"/>
</dbReference>
<feature type="domain" description="TonB-dependent receptor plug" evidence="10">
    <location>
        <begin position="200"/>
        <end position="321"/>
    </location>
</feature>
<dbReference type="Gene3D" id="2.40.170.20">
    <property type="entry name" value="TonB-dependent receptor, beta-barrel domain"/>
    <property type="match status" value="1"/>
</dbReference>
<dbReference type="AlphaFoldDB" id="A0A6I6JYJ4"/>
<keyword evidence="12" id="KW-1185">Reference proteome</keyword>
<evidence type="ECO:0000256" key="5">
    <source>
        <dbReference type="ARBA" id="ARBA00023136"/>
    </source>
</evidence>
<keyword evidence="4 7" id="KW-0812">Transmembrane</keyword>
<organism evidence="11 12">
    <name type="scientific">Maribellus comscasis</name>
    <dbReference type="NCBI Taxonomy" id="2681766"/>
    <lineage>
        <taxon>Bacteria</taxon>
        <taxon>Pseudomonadati</taxon>
        <taxon>Bacteroidota</taxon>
        <taxon>Bacteroidia</taxon>
        <taxon>Marinilabiliales</taxon>
        <taxon>Prolixibacteraceae</taxon>
        <taxon>Maribellus</taxon>
    </lineage>
</organism>
<evidence type="ECO:0000256" key="4">
    <source>
        <dbReference type="ARBA" id="ARBA00022692"/>
    </source>
</evidence>
<reference evidence="11 12" key="1">
    <citation type="submission" date="2019-11" db="EMBL/GenBank/DDBJ databases">
        <authorList>
            <person name="Zheng R.K."/>
            <person name="Sun C.M."/>
        </authorList>
    </citation>
    <scope>NUCLEOTIDE SEQUENCE [LARGE SCALE GENOMIC DNA]</scope>
    <source>
        <strain evidence="11 12">WC007</strain>
    </source>
</reference>
<gene>
    <name evidence="11" type="ORF">GM418_28895</name>
</gene>
<dbReference type="SUPFAM" id="SSF49464">
    <property type="entry name" value="Carboxypeptidase regulatory domain-like"/>
    <property type="match status" value="1"/>
</dbReference>
<sequence length="1111" mass="122736">MRIAILLILITITQTFAVDSYAQSKRLSLNFKNEKIIDILDKIEEQSEFYFMFDASKIDVNQRRSINCENRTITSILDQLFEDTKITYRISDRQIGLIDTKFADAEQVKTVYGKVTDSSGSPLPGVTVVVKETSNGTVTNADGEYSLSNVPNDAVLIFSFVGMKTKEMDVSVKTNVNVTMEEEALDIEEVVAIGYGTIKKSDLTGSVSSVNIDDVIGAPVQSIDQGLIGRASGVMVTQTSGAPGSVASIRIRGTSSLQGGNEPLYVIDGFPVYSGAGFGNTGGNAKISGLATLNPNDIESVEILKDASATAIYGARAANGVVLITTKSGKEGRDRITFNSYYGIQSLPKKIEVMNAFEYATLVNEAFTTDGYSPIYDETKMAELKANPKGTDWQDEIYRDAPIQNYYLSISGGDNKMRYAITGSYFDQEGIIINSRMKRYTSRLNFDRNIWDNFKVGTHSTITRIENNAVPTSTGSEQGIVSAALMFNPVQPVYANKELGEYTQVNTPGLTISNPVATARERVLETIHTRFLGDFYAELELFEGLSARVSLGTDISNIKENNFTPSILYESNGVAKASVSSGLSTNVLNENTLTYENVFNEIHSINALLGVTFQKNWYEGVSGSSQDFVNNVLEENSLESGAVYNAPNSDASEWGLVSYLGRMNYSLLNKYLFSVNARIDGSSRFGENNKYAFFPSTSFAWRASEESFVKDLDVFSNLKLRTSFGYTGNQEIGLYNSLQTLGNTTYTIGNSLVTGFMPNKIPNPDLKWEKTAQFDLGIDVGFINNRLRITADYYFKKTTDLIYSVNVPFVSGFSTSIQNIGSIQNKGYEFAVESVNINSGEFKWETSFNISFNRNKVLELGGEEYTQIGDGAWKTGSIHRLILGEPISVFYGYVSDGIYQNEQEVNQGPSGGPTNWPGGRRYKDLSGPDGVPDGVIDATYDRQIIGNPNPKFTGGMTNNFSYKGFELTAFLQWSYGNDIVNYNHSVLSIPSGGQNVSKELLNRWTPENPSGEYPRANTNRSFYFCDLFVEDGSYLKLKTVSLAYTFPKLKSKHIGNLKAYITAQNYFTWTKYSGYDPEVSFRGASNLEIGEDVDTYPQPKTLMLGLQIDIQ</sequence>
<evidence type="ECO:0000256" key="8">
    <source>
        <dbReference type="SAM" id="MobiDB-lite"/>
    </source>
</evidence>
<comment type="subcellular location">
    <subcellularLocation>
        <location evidence="1 7">Cell outer membrane</location>
        <topology evidence="1 7">Multi-pass membrane protein</topology>
    </subcellularLocation>
</comment>
<keyword evidence="3 7" id="KW-1134">Transmembrane beta strand</keyword>
<dbReference type="Proteomes" id="UP000428260">
    <property type="component" value="Chromosome"/>
</dbReference>
<evidence type="ECO:0000256" key="1">
    <source>
        <dbReference type="ARBA" id="ARBA00004571"/>
    </source>
</evidence>
<evidence type="ECO:0000313" key="11">
    <source>
        <dbReference type="EMBL" id="QGY48246.1"/>
    </source>
</evidence>
<dbReference type="InterPro" id="IPR023997">
    <property type="entry name" value="TonB-dep_OMP_SusC/RagA_CS"/>
</dbReference>
<comment type="similarity">
    <text evidence="7">Belongs to the TonB-dependent receptor family.</text>
</comment>
<dbReference type="InterPro" id="IPR012910">
    <property type="entry name" value="Plug_dom"/>
</dbReference>
<evidence type="ECO:0000259" key="10">
    <source>
        <dbReference type="Pfam" id="PF07715"/>
    </source>
</evidence>
<dbReference type="InterPro" id="IPR008969">
    <property type="entry name" value="CarboxyPept-like_regulatory"/>
</dbReference>
<name>A0A6I6JYJ4_9BACT</name>
<evidence type="ECO:0000256" key="6">
    <source>
        <dbReference type="ARBA" id="ARBA00023237"/>
    </source>
</evidence>
<dbReference type="Gene3D" id="2.60.40.1120">
    <property type="entry name" value="Carboxypeptidase-like, regulatory domain"/>
    <property type="match status" value="1"/>
</dbReference>
<dbReference type="InterPro" id="IPR023996">
    <property type="entry name" value="TonB-dep_OMP_SusC/RagA"/>
</dbReference>
<feature type="domain" description="Secretin/TonB short N-terminal" evidence="9">
    <location>
        <begin position="53"/>
        <end position="98"/>
    </location>
</feature>
<proteinExistence type="inferred from homology"/>
<dbReference type="Pfam" id="PF13715">
    <property type="entry name" value="CarbopepD_reg_2"/>
    <property type="match status" value="1"/>
</dbReference>
<dbReference type="FunFam" id="2.170.130.10:FF:000008">
    <property type="entry name" value="SusC/RagA family TonB-linked outer membrane protein"/>
    <property type="match status" value="1"/>
</dbReference>
<evidence type="ECO:0000256" key="7">
    <source>
        <dbReference type="PROSITE-ProRule" id="PRU01360"/>
    </source>
</evidence>
<dbReference type="NCBIfam" id="TIGR04057">
    <property type="entry name" value="SusC_RagA_signa"/>
    <property type="match status" value="1"/>
</dbReference>
<accession>A0A6I6JYJ4</accession>
<dbReference type="PROSITE" id="PS52016">
    <property type="entry name" value="TONB_DEPENDENT_REC_3"/>
    <property type="match status" value="1"/>
</dbReference>
<keyword evidence="6 7" id="KW-0998">Cell outer membrane</keyword>
<dbReference type="KEGG" id="mcos:GM418_28895"/>
<dbReference type="NCBIfam" id="TIGR04056">
    <property type="entry name" value="OMP_RagA_SusC"/>
    <property type="match status" value="1"/>
</dbReference>